<feature type="transmembrane region" description="Helical" evidence="12">
    <location>
        <begin position="371"/>
        <end position="399"/>
    </location>
</feature>
<comment type="pathway">
    <text evidence="2">Glycan metabolism; osmoregulated periplasmic glucan (OPG) biosynthesis.</text>
</comment>
<sequence length="690" mass="76585">MSSNQLRGGAGRHIRRTLYFSLVLLTTLGAMVLLILSFQEGGIRALELLLLVLYAILILWISASFWTATLGFLLLLRGRDPYAIASAGHEPAAEGAEPFRTALVMPVYNEDPTRVFAGLRAMHQSLMETGKQEGFEFFILSDTRDPDVWVQEELLWRQWALELGPTGRVFYRNRVENTSRKSGNLADFCRNWGGRYRYMIVLDADSIMSGETLVELVARMERNPDAGLIQVPPVPVNHSSLFARVLQFAGSLYGPMFAAGLSFWQLGTSNFWGHNAIIRVKPFADHCGLPRLPGSEPFGGDILSHDFVEAALLRRAGWHVWLAYDLGGSYEEVPPTLIDYAKRDRRWCQGNLQHSRLLLARGFKPLSRIHFAMGVMSYLASPLWLLFILIAGLAAYLQSLESPVYFFGYNLFPVWPESYAVEMTTVLIVTLAMLFLPKILALVLLAARPPLARRFGGLPRAGFSVLLESLLSVLLAPVLMLFQSKFVLAILLRQNVGWPTQRRGDHGTGLAEAIAAHAYQTLIGVTAGLIAYYQVPSFFPWFTPVLAGLILAVPVSMITSRTSFGRSARRLGLFLAAEETARPRVLQLLDQQLASPPGHPCRGGEGHDLWLRAVTDPCAYALHASLLSGEPPNRRRRHYLEGLIFQLQDEGAANLSAGEKRALIAHRDGLAELHQLLWAGPRAPIDTAKG</sequence>
<evidence type="ECO:0000256" key="11">
    <source>
        <dbReference type="ARBA" id="ARBA00023136"/>
    </source>
</evidence>
<evidence type="ECO:0000256" key="2">
    <source>
        <dbReference type="ARBA" id="ARBA00005001"/>
    </source>
</evidence>
<feature type="transmembrane region" description="Helical" evidence="12">
    <location>
        <begin position="51"/>
        <end position="76"/>
    </location>
</feature>
<reference evidence="14 15" key="1">
    <citation type="submission" date="2024-05" db="EMBL/GenBank/DDBJ databases">
        <title>Genome Sequence and Characterization of the New Strain Purple Sulfur Bacterium of Genus Thioalkalicoccus.</title>
        <authorList>
            <person name="Bryantseva I.A."/>
            <person name="Kyndt J.A."/>
            <person name="Imhoff J.F."/>
        </authorList>
    </citation>
    <scope>NUCLEOTIDE SEQUENCE [LARGE SCALE GENOMIC DNA]</scope>
    <source>
        <strain evidence="14 15">Um2</strain>
    </source>
</reference>
<dbReference type="Proteomes" id="UP001564408">
    <property type="component" value="Unassembled WGS sequence"/>
</dbReference>
<accession>A0ABV4B921</accession>
<comment type="subcellular location">
    <subcellularLocation>
        <location evidence="1">Cell inner membrane</location>
        <topology evidence="1">Multi-pass membrane protein</topology>
    </subcellularLocation>
</comment>
<evidence type="ECO:0000313" key="14">
    <source>
        <dbReference type="EMBL" id="MEY6430814.1"/>
    </source>
</evidence>
<dbReference type="InterPro" id="IPR029044">
    <property type="entry name" value="Nucleotide-diphossugar_trans"/>
</dbReference>
<feature type="transmembrane region" description="Helical" evidence="12">
    <location>
        <begin position="458"/>
        <end position="482"/>
    </location>
</feature>
<evidence type="ECO:0000256" key="3">
    <source>
        <dbReference type="ARBA" id="ARBA00009337"/>
    </source>
</evidence>
<evidence type="ECO:0000256" key="6">
    <source>
        <dbReference type="ARBA" id="ARBA00022519"/>
    </source>
</evidence>
<evidence type="ECO:0000256" key="10">
    <source>
        <dbReference type="ARBA" id="ARBA00022989"/>
    </source>
</evidence>
<evidence type="ECO:0000256" key="4">
    <source>
        <dbReference type="ARBA" id="ARBA00020585"/>
    </source>
</evidence>
<evidence type="ECO:0000259" key="13">
    <source>
        <dbReference type="Pfam" id="PF13632"/>
    </source>
</evidence>
<keyword evidence="10 12" id="KW-1133">Transmembrane helix</keyword>
<dbReference type="PANTHER" id="PTHR43867">
    <property type="entry name" value="CELLULOSE SYNTHASE CATALYTIC SUBUNIT A [UDP-FORMING]"/>
    <property type="match status" value="1"/>
</dbReference>
<keyword evidence="8 14" id="KW-0808">Transferase</keyword>
<gene>
    <name evidence="14" type="primary">mdoH</name>
    <name evidence="14" type="ORF">ABC977_00145</name>
</gene>
<dbReference type="NCBIfam" id="NF003958">
    <property type="entry name" value="PRK05454.2-1"/>
    <property type="match status" value="1"/>
</dbReference>
<dbReference type="SUPFAM" id="SSF53448">
    <property type="entry name" value="Nucleotide-diphospho-sugar transferases"/>
    <property type="match status" value="1"/>
</dbReference>
<dbReference type="GO" id="GO:0016757">
    <property type="term" value="F:glycosyltransferase activity"/>
    <property type="evidence" value="ECO:0007669"/>
    <property type="project" value="UniProtKB-KW"/>
</dbReference>
<dbReference type="InterPro" id="IPR050321">
    <property type="entry name" value="Glycosyltr_2/OpgH_subfam"/>
</dbReference>
<feature type="domain" description="Glycosyltransferase 2-like" evidence="13">
    <location>
        <begin position="200"/>
        <end position="409"/>
    </location>
</feature>
<keyword evidence="11 12" id="KW-0472">Membrane</keyword>
<dbReference type="RefSeq" id="WP_369665201.1">
    <property type="nucleotide sequence ID" value="NZ_JBDKXB010000001.1"/>
</dbReference>
<evidence type="ECO:0000256" key="12">
    <source>
        <dbReference type="SAM" id="Phobius"/>
    </source>
</evidence>
<evidence type="ECO:0000256" key="5">
    <source>
        <dbReference type="ARBA" id="ARBA00022475"/>
    </source>
</evidence>
<dbReference type="NCBIfam" id="NF003962">
    <property type="entry name" value="PRK05454.2-5"/>
    <property type="match status" value="1"/>
</dbReference>
<proteinExistence type="inferred from homology"/>
<evidence type="ECO:0000256" key="9">
    <source>
        <dbReference type="ARBA" id="ARBA00022692"/>
    </source>
</evidence>
<keyword evidence="6" id="KW-0997">Cell inner membrane</keyword>
<dbReference type="InterPro" id="IPR001173">
    <property type="entry name" value="Glyco_trans_2-like"/>
</dbReference>
<protein>
    <recommendedName>
        <fullName evidence="4">Glucans biosynthesis glucosyltransferase H</fullName>
    </recommendedName>
</protein>
<dbReference type="Gene3D" id="3.90.550.10">
    <property type="entry name" value="Spore Coat Polysaccharide Biosynthesis Protein SpsA, Chain A"/>
    <property type="match status" value="1"/>
</dbReference>
<keyword evidence="7 14" id="KW-0328">Glycosyltransferase</keyword>
<keyword evidence="5" id="KW-1003">Cell membrane</keyword>
<feature type="transmembrane region" description="Helical" evidence="12">
    <location>
        <begin position="419"/>
        <end position="446"/>
    </location>
</feature>
<organism evidence="14 15">
    <name type="scientific">Thioalkalicoccus limnaeus</name>
    <dbReference type="NCBI Taxonomy" id="120681"/>
    <lineage>
        <taxon>Bacteria</taxon>
        <taxon>Pseudomonadati</taxon>
        <taxon>Pseudomonadota</taxon>
        <taxon>Gammaproteobacteria</taxon>
        <taxon>Chromatiales</taxon>
        <taxon>Chromatiaceae</taxon>
        <taxon>Thioalkalicoccus</taxon>
    </lineage>
</organism>
<dbReference type="CDD" id="cd04191">
    <property type="entry name" value="Glucan_BSP_MdoH"/>
    <property type="match status" value="1"/>
</dbReference>
<dbReference type="PANTHER" id="PTHR43867:SF5">
    <property type="entry name" value="GLUCANS BIOSYNTHESIS GLUCOSYLTRANSFERASE H"/>
    <property type="match status" value="1"/>
</dbReference>
<evidence type="ECO:0000313" key="15">
    <source>
        <dbReference type="Proteomes" id="UP001564408"/>
    </source>
</evidence>
<evidence type="ECO:0000256" key="7">
    <source>
        <dbReference type="ARBA" id="ARBA00022676"/>
    </source>
</evidence>
<evidence type="ECO:0000256" key="1">
    <source>
        <dbReference type="ARBA" id="ARBA00004429"/>
    </source>
</evidence>
<keyword evidence="9 12" id="KW-0812">Transmembrane</keyword>
<name>A0ABV4B921_9GAMM</name>
<keyword evidence="15" id="KW-1185">Reference proteome</keyword>
<comment type="similarity">
    <text evidence="3">Belongs to the glycosyltransferase 2 family. OpgH subfamily.</text>
</comment>
<dbReference type="Pfam" id="PF13632">
    <property type="entry name" value="Glyco_trans_2_3"/>
    <property type="match status" value="1"/>
</dbReference>
<feature type="transmembrane region" description="Helical" evidence="12">
    <location>
        <begin position="538"/>
        <end position="560"/>
    </location>
</feature>
<dbReference type="EMBL" id="JBDKXB010000001">
    <property type="protein sequence ID" value="MEY6430814.1"/>
    <property type="molecule type" value="Genomic_DNA"/>
</dbReference>
<comment type="caution">
    <text evidence="14">The sequence shown here is derived from an EMBL/GenBank/DDBJ whole genome shotgun (WGS) entry which is preliminary data.</text>
</comment>
<evidence type="ECO:0000256" key="8">
    <source>
        <dbReference type="ARBA" id="ARBA00022679"/>
    </source>
</evidence>
<feature type="transmembrane region" description="Helical" evidence="12">
    <location>
        <begin position="20"/>
        <end position="39"/>
    </location>
</feature>